<feature type="binding site" evidence="4">
    <location>
        <position position="191"/>
    </location>
    <ligand>
        <name>FAD</name>
        <dbReference type="ChEBI" id="CHEBI:57692"/>
    </ligand>
</feature>
<dbReference type="GO" id="GO:0016627">
    <property type="term" value="F:oxidoreductase activity, acting on the CH-CH group of donors"/>
    <property type="evidence" value="ECO:0007669"/>
    <property type="project" value="InterPro"/>
</dbReference>
<dbReference type="Proteomes" id="UP000248066">
    <property type="component" value="Unassembled WGS sequence"/>
</dbReference>
<dbReference type="InterPro" id="IPR009100">
    <property type="entry name" value="AcylCoA_DH/oxidase_NM_dom_sf"/>
</dbReference>
<feature type="binding site" evidence="4">
    <location>
        <begin position="449"/>
        <end position="452"/>
    </location>
    <ligand>
        <name>FAD</name>
        <dbReference type="ChEBI" id="CHEBI:57692"/>
    </ligand>
</feature>
<proteinExistence type="predicted"/>
<evidence type="ECO:0000259" key="5">
    <source>
        <dbReference type="Pfam" id="PF03241"/>
    </source>
</evidence>
<dbReference type="Pfam" id="PF03241">
    <property type="entry name" value="HpaB"/>
    <property type="match status" value="1"/>
</dbReference>
<keyword evidence="8" id="KW-1185">Reference proteome</keyword>
<keyword evidence="3" id="KW-0560">Oxidoreductase</keyword>
<dbReference type="InterPro" id="IPR004925">
    <property type="entry name" value="HpaB/PvcC/4-BUDH"/>
</dbReference>
<dbReference type="PIRSF" id="PIRSF000331">
    <property type="entry name" value="HpaA_HpaB"/>
    <property type="match status" value="1"/>
</dbReference>
<dbReference type="InterPro" id="IPR046373">
    <property type="entry name" value="Acyl-CoA_Oxase/DH_mid-dom_sf"/>
</dbReference>
<reference evidence="7 8" key="1">
    <citation type="submission" date="2017-10" db="EMBL/GenBank/DDBJ databases">
        <title>Bacillus sp. nov., a halophilic bacterium isolated from a Yangshapao Lake.</title>
        <authorList>
            <person name="Wang H."/>
        </authorList>
    </citation>
    <scope>NUCLEOTIDE SEQUENCE [LARGE SCALE GENOMIC DNA]</scope>
    <source>
        <strain evidence="7 8">YSP-3</strain>
    </source>
</reference>
<dbReference type="InterPro" id="IPR036250">
    <property type="entry name" value="AcylCo_DH-like_C"/>
</dbReference>
<feature type="binding site" evidence="4">
    <location>
        <begin position="155"/>
        <end position="158"/>
    </location>
    <ligand>
        <name>FAD</name>
        <dbReference type="ChEBI" id="CHEBI:57692"/>
    </ligand>
</feature>
<comment type="caution">
    <text evidence="7">The sequence shown here is derived from an EMBL/GenBank/DDBJ whole genome shotgun (WGS) entry which is preliminary data.</text>
</comment>
<evidence type="ECO:0000259" key="6">
    <source>
        <dbReference type="Pfam" id="PF11794"/>
    </source>
</evidence>
<dbReference type="PANTHER" id="PTHR36117:SF3">
    <property type="entry name" value="4-HYDROXYPHENYLACETATE 3-MONOOXYGENASE-RELATED"/>
    <property type="match status" value="1"/>
</dbReference>
<dbReference type="PANTHER" id="PTHR36117">
    <property type="entry name" value="4-HYDROXYPHENYLACETATE 3-MONOOXYGENASE-RELATED"/>
    <property type="match status" value="1"/>
</dbReference>
<feature type="domain" description="HpaB/PvcC/4-BUDH C-terminal" evidence="5">
    <location>
        <begin position="276"/>
        <end position="474"/>
    </location>
</feature>
<name>A0A2W0H5Z4_9BACI</name>
<dbReference type="InterPro" id="IPR024719">
    <property type="entry name" value="HpaB/PvcC/4-BUDH_C"/>
</dbReference>
<dbReference type="Gene3D" id="2.40.110.10">
    <property type="entry name" value="Butyryl-CoA Dehydrogenase, subunit A, domain 2"/>
    <property type="match status" value="1"/>
</dbReference>
<keyword evidence="7" id="KW-0503">Monooxygenase</keyword>
<dbReference type="GO" id="GO:0004497">
    <property type="term" value="F:monooxygenase activity"/>
    <property type="evidence" value="ECO:0007669"/>
    <property type="project" value="UniProtKB-KW"/>
</dbReference>
<evidence type="ECO:0000256" key="2">
    <source>
        <dbReference type="ARBA" id="ARBA00022827"/>
    </source>
</evidence>
<feature type="domain" description="HpaB/PvcC/4-BUDH N-terminal" evidence="6">
    <location>
        <begin position="6"/>
        <end position="268"/>
    </location>
</feature>
<accession>A0A2W0H5Z4</accession>
<dbReference type="Pfam" id="PF11794">
    <property type="entry name" value="HpaB_N"/>
    <property type="match status" value="1"/>
</dbReference>
<dbReference type="OrthoDB" id="9785230at2"/>
<gene>
    <name evidence="7" type="ORF">CR205_01315</name>
</gene>
<protein>
    <submittedName>
        <fullName evidence="7">4-hydroxyphenylacetate 3-monooxygenase</fullName>
    </submittedName>
</protein>
<dbReference type="RefSeq" id="WP_110516187.1">
    <property type="nucleotide sequence ID" value="NZ_PDOF01000001.1"/>
</dbReference>
<dbReference type="Gene3D" id="1.10.3140.10">
    <property type="entry name" value="4-hydroxybutyryl-coa dehydratase, domain 1"/>
    <property type="match status" value="1"/>
</dbReference>
<dbReference type="InterPro" id="IPR024674">
    <property type="entry name" value="HpaB/PvcC/4-BUDH_N"/>
</dbReference>
<evidence type="ECO:0000313" key="8">
    <source>
        <dbReference type="Proteomes" id="UP000248066"/>
    </source>
</evidence>
<organism evidence="7 8">
    <name type="scientific">Alteribacter lacisalsi</name>
    <dbReference type="NCBI Taxonomy" id="2045244"/>
    <lineage>
        <taxon>Bacteria</taxon>
        <taxon>Bacillati</taxon>
        <taxon>Bacillota</taxon>
        <taxon>Bacilli</taxon>
        <taxon>Bacillales</taxon>
        <taxon>Bacillaceae</taxon>
        <taxon>Alteribacter</taxon>
    </lineage>
</organism>
<keyword evidence="1" id="KW-0285">Flavoprotein</keyword>
<evidence type="ECO:0000256" key="3">
    <source>
        <dbReference type="ARBA" id="ARBA00023002"/>
    </source>
</evidence>
<dbReference type="AlphaFoldDB" id="A0A2W0H5Z4"/>
<sequence length="476" mass="53682">MPVRSGTEYRNRIDRLKSSIWIGGKVAEVPISSHPAFKGAVNSQAALYDLQKMPEHKDVLIHADKKGRSFGTSFMIPISPEDLKKKREMVQLWARQTAGLMGRTPDYMNTVLAAFRSSVHLLENEDNCFPENIVKLYNKATEQDLSFTHTFINPQNNRGSLAFLEEDQPNARITQTTGQGIVVNGAKILATQGGMTDEIIVYSPPGMTDQSEAYAFSIPTDADGLTFVCRKSFAEKDSHFDAPLSSRFEEMDSVVFFHNVLVPWDRVFYYENNSIANDFFRKSHFAPFTLHQIVSRQIIKTEFILGLAQLIVETINISEYEHVQLKVTEIVCGLECARALLARSEQEAFYDERGVLVPAAGPLYVAVSMFQNAYQRFTEIVQQLGGSGLVCLPDEAQFDSAIGPEIERYLKGYGINGREKVHLFSLASDLCMSHFGTRQTLYERFFFGDPIRLSQSIYKAYDYTSHIAFVKSFIGK</sequence>
<evidence type="ECO:0000313" key="7">
    <source>
        <dbReference type="EMBL" id="PYZ97274.1"/>
    </source>
</evidence>
<dbReference type="SUPFAM" id="SSF47203">
    <property type="entry name" value="Acyl-CoA dehydrogenase C-terminal domain-like"/>
    <property type="match status" value="1"/>
</dbReference>
<dbReference type="SUPFAM" id="SSF56645">
    <property type="entry name" value="Acyl-CoA dehydrogenase NM domain-like"/>
    <property type="match status" value="1"/>
</dbReference>
<dbReference type="Gene3D" id="1.20.140.10">
    <property type="entry name" value="Butyryl-CoA Dehydrogenase, subunit A, domain 3"/>
    <property type="match status" value="1"/>
</dbReference>
<keyword evidence="2 4" id="KW-0274">FAD</keyword>
<dbReference type="EMBL" id="PDOF01000001">
    <property type="protein sequence ID" value="PYZ97274.1"/>
    <property type="molecule type" value="Genomic_DNA"/>
</dbReference>
<evidence type="ECO:0000256" key="1">
    <source>
        <dbReference type="ARBA" id="ARBA00022630"/>
    </source>
</evidence>
<evidence type="ECO:0000256" key="4">
    <source>
        <dbReference type="PIRSR" id="PIRSR000331-2"/>
    </source>
</evidence>